<feature type="transmembrane region" description="Helical" evidence="2">
    <location>
        <begin position="29"/>
        <end position="46"/>
    </location>
</feature>
<reference evidence="3" key="1">
    <citation type="journal article" date="2021" name="Nat. Commun.">
        <title>Genetic determinants of endophytism in the Arabidopsis root mycobiome.</title>
        <authorList>
            <person name="Mesny F."/>
            <person name="Miyauchi S."/>
            <person name="Thiergart T."/>
            <person name="Pickel B."/>
            <person name="Atanasova L."/>
            <person name="Karlsson M."/>
            <person name="Huettel B."/>
            <person name="Barry K.W."/>
            <person name="Haridas S."/>
            <person name="Chen C."/>
            <person name="Bauer D."/>
            <person name="Andreopoulos W."/>
            <person name="Pangilinan J."/>
            <person name="LaButti K."/>
            <person name="Riley R."/>
            <person name="Lipzen A."/>
            <person name="Clum A."/>
            <person name="Drula E."/>
            <person name="Henrissat B."/>
            <person name="Kohler A."/>
            <person name="Grigoriev I.V."/>
            <person name="Martin F.M."/>
            <person name="Hacquard S."/>
        </authorList>
    </citation>
    <scope>NUCLEOTIDE SEQUENCE</scope>
    <source>
        <strain evidence="3">MPI-CAGE-CH-0243</strain>
    </source>
</reference>
<dbReference type="GO" id="GO:0015031">
    <property type="term" value="P:protein transport"/>
    <property type="evidence" value="ECO:0007669"/>
    <property type="project" value="TreeGrafter"/>
</dbReference>
<gene>
    <name evidence="3" type="ORF">B0J11DRAFT_531040</name>
</gene>
<feature type="region of interest" description="Disordered" evidence="1">
    <location>
        <begin position="78"/>
        <end position="104"/>
    </location>
</feature>
<dbReference type="PANTHER" id="PTHR28199">
    <property type="entry name" value="PROCESSING OF GAS1 AND ALP PROTEIN 2"/>
    <property type="match status" value="1"/>
</dbReference>
<evidence type="ECO:0000256" key="1">
    <source>
        <dbReference type="SAM" id="MobiDB-lite"/>
    </source>
</evidence>
<dbReference type="EMBL" id="JAGMWT010000009">
    <property type="protein sequence ID" value="KAH7122257.1"/>
    <property type="molecule type" value="Genomic_DNA"/>
</dbReference>
<protein>
    <submittedName>
        <fullName evidence="3">Protein trafficking Pga2</fullName>
    </submittedName>
</protein>
<keyword evidence="2" id="KW-1133">Transmembrane helix</keyword>
<dbReference type="PANTHER" id="PTHR28199:SF1">
    <property type="entry name" value="PROCESSING OF GAS1 AND ALP PROTEIN 2"/>
    <property type="match status" value="1"/>
</dbReference>
<dbReference type="OrthoDB" id="4227028at2759"/>
<feature type="compositionally biased region" description="Acidic residues" evidence="1">
    <location>
        <begin position="88"/>
        <end position="97"/>
    </location>
</feature>
<keyword evidence="4" id="KW-1185">Reference proteome</keyword>
<name>A0A9P9DNL9_9PLEO</name>
<keyword evidence="2" id="KW-0472">Membrane</keyword>
<dbReference type="Proteomes" id="UP000700596">
    <property type="component" value="Unassembled WGS sequence"/>
</dbReference>
<keyword evidence="2" id="KW-0812">Transmembrane</keyword>
<dbReference type="InterPro" id="IPR011431">
    <property type="entry name" value="Trafficking_Pga2"/>
</dbReference>
<evidence type="ECO:0000313" key="3">
    <source>
        <dbReference type="EMBL" id="KAH7122257.1"/>
    </source>
</evidence>
<organism evidence="3 4">
    <name type="scientific">Dendryphion nanum</name>
    <dbReference type="NCBI Taxonomy" id="256645"/>
    <lineage>
        <taxon>Eukaryota</taxon>
        <taxon>Fungi</taxon>
        <taxon>Dikarya</taxon>
        <taxon>Ascomycota</taxon>
        <taxon>Pezizomycotina</taxon>
        <taxon>Dothideomycetes</taxon>
        <taxon>Pleosporomycetidae</taxon>
        <taxon>Pleosporales</taxon>
        <taxon>Torulaceae</taxon>
        <taxon>Dendryphion</taxon>
    </lineage>
</organism>
<evidence type="ECO:0000256" key="2">
    <source>
        <dbReference type="SAM" id="Phobius"/>
    </source>
</evidence>
<accession>A0A9P9DNL9</accession>
<evidence type="ECO:0000313" key="4">
    <source>
        <dbReference type="Proteomes" id="UP000700596"/>
    </source>
</evidence>
<feature type="region of interest" description="Disordered" evidence="1">
    <location>
        <begin position="125"/>
        <end position="151"/>
    </location>
</feature>
<feature type="compositionally biased region" description="Basic and acidic residues" evidence="1">
    <location>
        <begin position="125"/>
        <end position="144"/>
    </location>
</feature>
<sequence length="151" mass="17051">MSSPPISPDANVGPAWKDNFSHKMTPKDYLRMIVIVGAYLLLRPFLVKLGARQQRKVHEREAARTVAEATDAALHPNQLRGGKVEIPGLDDSDEENIADVKPANWGRNARVRQRKFVKDTLAKEEERLRDEQEAESDKELERLLDGLNGNN</sequence>
<proteinExistence type="predicted"/>
<comment type="caution">
    <text evidence="3">The sequence shown here is derived from an EMBL/GenBank/DDBJ whole genome shotgun (WGS) entry which is preliminary data.</text>
</comment>
<dbReference type="Pfam" id="PF07543">
    <property type="entry name" value="PGA2"/>
    <property type="match status" value="1"/>
</dbReference>
<dbReference type="AlphaFoldDB" id="A0A9P9DNL9"/>